<keyword evidence="4" id="KW-1185">Reference proteome</keyword>
<organism evidence="3 4">
    <name type="scientific">Gallionella capsiferriformans (strain ES-2)</name>
    <name type="common">Gallionella ferruginea capsiferriformans (strain ES-2)</name>
    <dbReference type="NCBI Taxonomy" id="395494"/>
    <lineage>
        <taxon>Bacteria</taxon>
        <taxon>Pseudomonadati</taxon>
        <taxon>Pseudomonadota</taxon>
        <taxon>Betaproteobacteria</taxon>
        <taxon>Nitrosomonadales</taxon>
        <taxon>Gallionellaceae</taxon>
        <taxon>Gallionella</taxon>
    </lineage>
</organism>
<dbReference type="AlphaFoldDB" id="D9SGZ2"/>
<feature type="domain" description="Response regulatory" evidence="2">
    <location>
        <begin position="27"/>
        <end position="146"/>
    </location>
</feature>
<dbReference type="Pfam" id="PF00072">
    <property type="entry name" value="Response_reg"/>
    <property type="match status" value="1"/>
</dbReference>
<dbReference type="InterPro" id="IPR019734">
    <property type="entry name" value="TPR_rpt"/>
</dbReference>
<evidence type="ECO:0000256" key="1">
    <source>
        <dbReference type="PROSITE-ProRule" id="PRU00169"/>
    </source>
</evidence>
<dbReference type="eggNOG" id="COG0457">
    <property type="taxonomic scope" value="Bacteria"/>
</dbReference>
<dbReference type="RefSeq" id="WP_013293727.1">
    <property type="nucleotide sequence ID" value="NC_014394.1"/>
</dbReference>
<dbReference type="SUPFAM" id="SSF48452">
    <property type="entry name" value="TPR-like"/>
    <property type="match status" value="2"/>
</dbReference>
<accession>D9SGZ2</accession>
<dbReference type="STRING" id="395494.Galf_1778"/>
<dbReference type="GO" id="GO:0000160">
    <property type="term" value="P:phosphorelay signal transduction system"/>
    <property type="evidence" value="ECO:0007669"/>
    <property type="project" value="InterPro"/>
</dbReference>
<dbReference type="InterPro" id="IPR011006">
    <property type="entry name" value="CheY-like_superfamily"/>
</dbReference>
<evidence type="ECO:0000313" key="4">
    <source>
        <dbReference type="Proteomes" id="UP000001235"/>
    </source>
</evidence>
<dbReference type="EMBL" id="CP002159">
    <property type="protein sequence ID" value="ADL55789.1"/>
    <property type="molecule type" value="Genomic_DNA"/>
</dbReference>
<dbReference type="SMART" id="SM00028">
    <property type="entry name" value="TPR"/>
    <property type="match status" value="4"/>
</dbReference>
<dbReference type="InterPro" id="IPR011990">
    <property type="entry name" value="TPR-like_helical_dom_sf"/>
</dbReference>
<dbReference type="InterPro" id="IPR001789">
    <property type="entry name" value="Sig_transdc_resp-reg_receiver"/>
</dbReference>
<dbReference type="KEGG" id="gca:Galf_1778"/>
<feature type="modified residue" description="4-aspartylphosphate" evidence="1">
    <location>
        <position position="77"/>
    </location>
</feature>
<dbReference type="SMART" id="SM00448">
    <property type="entry name" value="REC"/>
    <property type="match status" value="1"/>
</dbReference>
<dbReference type="SUPFAM" id="SSF52172">
    <property type="entry name" value="CheY-like"/>
    <property type="match status" value="1"/>
</dbReference>
<evidence type="ECO:0000313" key="3">
    <source>
        <dbReference type="EMBL" id="ADL55789.1"/>
    </source>
</evidence>
<dbReference type="PANTHER" id="PTHR43228:SF1">
    <property type="entry name" value="TWO-COMPONENT RESPONSE REGULATOR ARR22"/>
    <property type="match status" value="1"/>
</dbReference>
<dbReference type="Gene3D" id="1.25.40.10">
    <property type="entry name" value="Tetratricopeptide repeat domain"/>
    <property type="match status" value="1"/>
</dbReference>
<evidence type="ECO:0000259" key="2">
    <source>
        <dbReference type="PROSITE" id="PS50110"/>
    </source>
</evidence>
<dbReference type="eggNOG" id="COG0784">
    <property type="taxonomic scope" value="Bacteria"/>
</dbReference>
<dbReference type="InterPro" id="IPR052048">
    <property type="entry name" value="ST_Response_Regulator"/>
</dbReference>
<dbReference type="OrthoDB" id="7298659at2"/>
<keyword evidence="1" id="KW-0597">Phosphoprotein</keyword>
<reference evidence="3 4" key="1">
    <citation type="submission" date="2010-08" db="EMBL/GenBank/DDBJ databases">
        <title>Complete sequence of Gallionella capsiferriformans ES-2.</title>
        <authorList>
            <consortium name="US DOE Joint Genome Institute"/>
            <person name="Lucas S."/>
            <person name="Copeland A."/>
            <person name="Lapidus A."/>
            <person name="Cheng J.-F."/>
            <person name="Bruce D."/>
            <person name="Goodwin L."/>
            <person name="Pitluck S."/>
            <person name="Chertkov O."/>
            <person name="Davenport K.W."/>
            <person name="Detter J.C."/>
            <person name="Han C."/>
            <person name="Tapia R."/>
            <person name="Land M."/>
            <person name="Hauser L."/>
            <person name="Chang Y.-J."/>
            <person name="Jeffries C."/>
            <person name="Kyrpides N."/>
            <person name="Ivanova N."/>
            <person name="Mikhailova N."/>
            <person name="Shelobolina E.S."/>
            <person name="Picardal F."/>
            <person name="Roden E."/>
            <person name="Emerson D."/>
            <person name="Woyke T."/>
        </authorList>
    </citation>
    <scope>NUCLEOTIDE SEQUENCE [LARGE SCALE GENOMIC DNA]</scope>
    <source>
        <strain evidence="3 4">ES-2</strain>
    </source>
</reference>
<protein>
    <submittedName>
        <fullName evidence="3">Response regulator receiver protein</fullName>
    </submittedName>
</protein>
<dbReference type="PANTHER" id="PTHR43228">
    <property type="entry name" value="TWO-COMPONENT RESPONSE REGULATOR"/>
    <property type="match status" value="1"/>
</dbReference>
<dbReference type="PROSITE" id="PS50110">
    <property type="entry name" value="RESPONSE_REGULATORY"/>
    <property type="match status" value="1"/>
</dbReference>
<name>D9SGZ2_GALCS</name>
<dbReference type="HOGENOM" id="CLU_035496_1_0_4"/>
<dbReference type="Gene3D" id="3.40.50.2300">
    <property type="match status" value="1"/>
</dbReference>
<proteinExistence type="predicted"/>
<gene>
    <name evidence="3" type="ordered locus">Galf_1778</name>
</gene>
<dbReference type="Proteomes" id="UP000001235">
    <property type="component" value="Chromosome"/>
</dbReference>
<sequence length="554" mass="61943">MATILPQGASIFDKHVENEYIRFDKLSALVIDDISSMRHAIRTQLQSIGMNSVGVAVNAHEALELIGLNTYDVILCDYNLNKSSSGQHFLEYLRNENILSATTLFIMLTAETEYSFVANAVEFIPDDYLLKPCSEAKLRSRLERLIDRRTYLMRVLKAMDIRRYDVAIHECNKLLATAADDRRRMDVLRRKAEAQLKLEEYTAVLDTYARAATIRADTPWILLGMARAHYALGDSAQASTLASELIDKNKSYVAAYELLAKIRLEADDEEGAFDLLLRSSAILPSAKRLRSVAQAAFLLGRLDEAKANAEAAIQLSTGSMVERSGDYLSLAQTLVDMGDHKSAMLTLEKNARKHGDEGIFGVAKGAILAQAYFDAGEREKAKKLMDRSISLLASRKNSFVMTALGKAALKVGDVILGLKLLTKAIQCSGKDEMRIARYVKKSMVDTGQKDKVEDVIDGGRKRILLLLDEATKLMRTAHFEEANQMVVEALDIQEENIETLMTAAQLHLLWLKHGGLDDKIMARAKNYLSMLDKLVPNNQKVMNFYRFFNEIASK</sequence>